<dbReference type="PIRSF" id="PIRSF029063">
    <property type="entry name" value="IV_sec_VirJ"/>
    <property type="match status" value="1"/>
</dbReference>
<proteinExistence type="predicted"/>
<dbReference type="InterPro" id="IPR029058">
    <property type="entry name" value="AB_hydrolase_fold"/>
</dbReference>
<feature type="chain" id="PRO_5032845069" evidence="1">
    <location>
        <begin position="22"/>
        <end position="445"/>
    </location>
</feature>
<dbReference type="InterPro" id="IPR010333">
    <property type="entry name" value="VirJ"/>
</dbReference>
<organism evidence="3 4">
    <name type="scientific">Steroidobacter agaridevorans</name>
    <dbReference type="NCBI Taxonomy" id="2695856"/>
    <lineage>
        <taxon>Bacteria</taxon>
        <taxon>Pseudomonadati</taxon>
        <taxon>Pseudomonadota</taxon>
        <taxon>Gammaproteobacteria</taxon>
        <taxon>Steroidobacterales</taxon>
        <taxon>Steroidobacteraceae</taxon>
        <taxon>Steroidobacter</taxon>
    </lineage>
</organism>
<evidence type="ECO:0000313" key="4">
    <source>
        <dbReference type="Proteomes" id="UP000445000"/>
    </source>
</evidence>
<protein>
    <submittedName>
        <fullName evidence="3">Virulence protein</fullName>
    </submittedName>
</protein>
<dbReference type="Gene3D" id="3.40.50.1820">
    <property type="entry name" value="alpha/beta hydrolase"/>
    <property type="match status" value="2"/>
</dbReference>
<evidence type="ECO:0000259" key="2">
    <source>
        <dbReference type="Pfam" id="PF06057"/>
    </source>
</evidence>
<name>A0A829Y6E3_9GAMM</name>
<evidence type="ECO:0000256" key="1">
    <source>
        <dbReference type="SAM" id="SignalP"/>
    </source>
</evidence>
<feature type="signal peptide" evidence="1">
    <location>
        <begin position="1"/>
        <end position="21"/>
    </location>
</feature>
<dbReference type="Proteomes" id="UP000445000">
    <property type="component" value="Unassembled WGS sequence"/>
</dbReference>
<dbReference type="InterPro" id="IPR011225">
    <property type="entry name" value="IV_sec_VirJ"/>
</dbReference>
<accession>A0A829Y6E3</accession>
<reference evidence="4" key="1">
    <citation type="submission" date="2020-01" db="EMBL/GenBank/DDBJ databases">
        <title>'Steroidobacter agaridevorans' sp. nov., agar-degrading bacteria isolated from rhizosphere soils.</title>
        <authorList>
            <person name="Ikenaga M."/>
            <person name="Kataoka M."/>
            <person name="Murouchi A."/>
            <person name="Katsuragi S."/>
            <person name="Sakai M."/>
        </authorList>
    </citation>
    <scope>NUCLEOTIDE SEQUENCE [LARGE SCALE GENOMIC DNA]</scope>
    <source>
        <strain evidence="4">YU21-B</strain>
    </source>
</reference>
<dbReference type="SUPFAM" id="SSF53474">
    <property type="entry name" value="alpha/beta-Hydrolases"/>
    <property type="match status" value="2"/>
</dbReference>
<keyword evidence="1" id="KW-0732">Signal</keyword>
<dbReference type="RefSeq" id="WP_161810424.1">
    <property type="nucleotide sequence ID" value="NZ_BLJN01000001.1"/>
</dbReference>
<feature type="domain" description="Bacterial virulence" evidence="2">
    <location>
        <begin position="259"/>
        <end position="445"/>
    </location>
</feature>
<dbReference type="EMBL" id="BLJN01000001">
    <property type="protein sequence ID" value="GFE78535.1"/>
    <property type="molecule type" value="Genomic_DNA"/>
</dbReference>
<dbReference type="Pfam" id="PF06057">
    <property type="entry name" value="VirJ"/>
    <property type="match status" value="1"/>
</dbReference>
<sequence>MTWYRRWLLLLLLMLGSSALAETISHGRFEKLTVYRPQGEARQTVLFFSGERGWTAELEPIAQSLARQGALVAGIDAPAFFRNLEQDGGKCVSPDGDLENLSHFLQAYYRSPTYRPALLAGSGSGAEFVYAMLAQAPTGTFGGGISLGFCPTRALNKPLCSTGKTPGSPQLAAPWTVLQGIGDRQCRTQARQFLADRKQAEVIAVPGDDYGEGDFHTWEPQFAAAFQRLAGRTRGLPAVSATELKDLPLVEVHSNSNSDTLAVLISGDGGWAGIDKELAAALSKQGLPVVGLDSLRYFWKKRTPESTAADVDRLLRHYLSAWKKQSVVLIGFSQGADVMPFVVNRLPAATRERLHMVALLSLSDTAVFEFHLQNWLGAAKGSLPVTPELLRMKGVRGLCVYGADETASLCAKPAAKSLQVVKLSGGHHFDGNYTKLAALLLSHMR</sequence>
<keyword evidence="4" id="KW-1185">Reference proteome</keyword>
<comment type="caution">
    <text evidence="3">The sequence shown here is derived from an EMBL/GenBank/DDBJ whole genome shotgun (WGS) entry which is preliminary data.</text>
</comment>
<gene>
    <name evidence="3" type="primary">acvB</name>
    <name evidence="3" type="ORF">GCM10011487_05350</name>
</gene>
<dbReference type="AlphaFoldDB" id="A0A829Y6E3"/>
<evidence type="ECO:0000313" key="3">
    <source>
        <dbReference type="EMBL" id="GFE78535.1"/>
    </source>
</evidence>